<name>A0A4P8YR59_9ENTR</name>
<accession>A0A4P8YR59</accession>
<sequence length="469" mass="51244">MLVISDTRYRITGIRANLNYFVSELKAGRPFPVDGEQRLINDLTVARQDISAWEKEPKATPEIQALANKIASEVHTLLDFSQDTSNRIKNHEIDSFAIADRINNLSTLIDQYATLSNNLNEKINDDYHRIVSQYTTLCIVFIVVISVLFILILGWFKRDFLFTVQQLVTTFRHMGNGDLTFTIPPSKENELGVLFKELERTRRSLISIIASVKHSAVTIQSRASDIACGNQELSCRTEQQASALQETAASMEEIKTTVGHNAENAQQASSLAASANQTARNGETVMNGVTETMQKIEHNAQQIAEINNIISGIANQTNILALNAAVEAARAGEQGRGFAVVATEVRSLAARSADAAKEIGDLIKHSVNNVSHGVKLVSSAGSTMQEIVKSTTQVSNIMREISVASEEQSSGINQIAMAINQMEIVTQQNATLVVESASATDAMNDQTRELTTRVAFFNTEEGDETAAAV</sequence>
<dbReference type="OrthoDB" id="6466596at2"/>
<dbReference type="Pfam" id="PF00015">
    <property type="entry name" value="MCPsignal"/>
    <property type="match status" value="1"/>
</dbReference>
<dbReference type="PRINTS" id="PR00260">
    <property type="entry name" value="CHEMTRNSDUCR"/>
</dbReference>
<dbReference type="GO" id="GO:0006935">
    <property type="term" value="P:chemotaxis"/>
    <property type="evidence" value="ECO:0007669"/>
    <property type="project" value="UniProtKB-KW"/>
</dbReference>
<dbReference type="Proteomes" id="UP000302163">
    <property type="component" value="Chromosome"/>
</dbReference>
<dbReference type="SUPFAM" id="SSF58104">
    <property type="entry name" value="Methyl-accepting chemotaxis protein (MCP) signaling domain"/>
    <property type="match status" value="1"/>
</dbReference>
<dbReference type="FunFam" id="1.10.287.950:FF:000001">
    <property type="entry name" value="Methyl-accepting chemotaxis sensory transducer"/>
    <property type="match status" value="1"/>
</dbReference>
<dbReference type="CDD" id="cd11386">
    <property type="entry name" value="MCP_signal"/>
    <property type="match status" value="1"/>
</dbReference>
<dbReference type="GO" id="GO:0004888">
    <property type="term" value="F:transmembrane signaling receptor activity"/>
    <property type="evidence" value="ECO:0007669"/>
    <property type="project" value="InterPro"/>
</dbReference>
<keyword evidence="7" id="KW-1133">Transmembrane helix</keyword>
<keyword evidence="4 6" id="KW-0807">Transducer</keyword>
<keyword evidence="11" id="KW-1185">Reference proteome</keyword>
<dbReference type="InterPro" id="IPR003660">
    <property type="entry name" value="HAMP_dom"/>
</dbReference>
<dbReference type="InterPro" id="IPR004090">
    <property type="entry name" value="Chemotax_Me-accpt_rcpt"/>
</dbReference>
<feature type="domain" description="Methyl-accepting transducer" evidence="8">
    <location>
        <begin position="215"/>
        <end position="444"/>
    </location>
</feature>
<evidence type="ECO:0000256" key="6">
    <source>
        <dbReference type="PROSITE-ProRule" id="PRU00284"/>
    </source>
</evidence>
<evidence type="ECO:0000256" key="5">
    <source>
        <dbReference type="ARBA" id="ARBA00029447"/>
    </source>
</evidence>
<comment type="similarity">
    <text evidence="5">Belongs to the methyl-accepting chemotaxis (MCP) protein family.</text>
</comment>
<dbReference type="PANTHER" id="PTHR43531">
    <property type="entry name" value="PROTEIN ICFG"/>
    <property type="match status" value="1"/>
</dbReference>
<evidence type="ECO:0000259" key="8">
    <source>
        <dbReference type="PROSITE" id="PS50111"/>
    </source>
</evidence>
<evidence type="ECO:0000313" key="10">
    <source>
        <dbReference type="EMBL" id="QCT22558.1"/>
    </source>
</evidence>
<dbReference type="GO" id="GO:0005886">
    <property type="term" value="C:plasma membrane"/>
    <property type="evidence" value="ECO:0007669"/>
    <property type="project" value="UniProtKB-SubCell"/>
</dbReference>
<dbReference type="InterPro" id="IPR051310">
    <property type="entry name" value="MCP_chemotaxis"/>
</dbReference>
<feature type="transmembrane region" description="Helical" evidence="7">
    <location>
        <begin position="134"/>
        <end position="156"/>
    </location>
</feature>
<organism evidence="10 11">
    <name type="scientific">Jejubacter calystegiae</name>
    <dbReference type="NCBI Taxonomy" id="2579935"/>
    <lineage>
        <taxon>Bacteria</taxon>
        <taxon>Pseudomonadati</taxon>
        <taxon>Pseudomonadota</taxon>
        <taxon>Gammaproteobacteria</taxon>
        <taxon>Enterobacterales</taxon>
        <taxon>Enterobacteriaceae</taxon>
        <taxon>Jejubacter</taxon>
    </lineage>
</organism>
<dbReference type="EMBL" id="CP040428">
    <property type="protein sequence ID" value="QCT22558.1"/>
    <property type="molecule type" value="Genomic_DNA"/>
</dbReference>
<dbReference type="PROSITE" id="PS50885">
    <property type="entry name" value="HAMP"/>
    <property type="match status" value="1"/>
</dbReference>
<feature type="domain" description="HAMP" evidence="9">
    <location>
        <begin position="158"/>
        <end position="210"/>
    </location>
</feature>
<dbReference type="Gene3D" id="1.10.287.950">
    <property type="entry name" value="Methyl-accepting chemotaxis protein"/>
    <property type="match status" value="1"/>
</dbReference>
<evidence type="ECO:0000256" key="7">
    <source>
        <dbReference type="SAM" id="Phobius"/>
    </source>
</evidence>
<evidence type="ECO:0000256" key="2">
    <source>
        <dbReference type="ARBA" id="ARBA00022481"/>
    </source>
</evidence>
<keyword evidence="2" id="KW-0488">Methylation</keyword>
<evidence type="ECO:0000256" key="3">
    <source>
        <dbReference type="ARBA" id="ARBA00022500"/>
    </source>
</evidence>
<dbReference type="AlphaFoldDB" id="A0A4P8YR59"/>
<dbReference type="KEGG" id="izh:FEM41_00020"/>
<comment type="subcellular location">
    <subcellularLocation>
        <location evidence="1">Cell inner membrane</location>
        <topology evidence="1">Multi-pass membrane protein</topology>
    </subcellularLocation>
</comment>
<evidence type="ECO:0000259" key="9">
    <source>
        <dbReference type="PROSITE" id="PS50885"/>
    </source>
</evidence>
<dbReference type="PANTHER" id="PTHR43531:SF14">
    <property type="entry name" value="METHYL-ACCEPTING CHEMOTAXIS PROTEIN I-RELATED"/>
    <property type="match status" value="1"/>
</dbReference>
<keyword evidence="7" id="KW-0472">Membrane</keyword>
<protein>
    <submittedName>
        <fullName evidence="10">Methyl-accepting chemotaxis protein</fullName>
    </submittedName>
</protein>
<proteinExistence type="inferred from homology"/>
<evidence type="ECO:0000256" key="1">
    <source>
        <dbReference type="ARBA" id="ARBA00004429"/>
    </source>
</evidence>
<dbReference type="SMART" id="SM00304">
    <property type="entry name" value="HAMP"/>
    <property type="match status" value="1"/>
</dbReference>
<dbReference type="InterPro" id="IPR004089">
    <property type="entry name" value="MCPsignal_dom"/>
</dbReference>
<dbReference type="GO" id="GO:0007165">
    <property type="term" value="P:signal transduction"/>
    <property type="evidence" value="ECO:0007669"/>
    <property type="project" value="UniProtKB-KW"/>
</dbReference>
<evidence type="ECO:0000313" key="11">
    <source>
        <dbReference type="Proteomes" id="UP000302163"/>
    </source>
</evidence>
<evidence type="ECO:0000256" key="4">
    <source>
        <dbReference type="ARBA" id="ARBA00023224"/>
    </source>
</evidence>
<keyword evidence="7" id="KW-0812">Transmembrane</keyword>
<dbReference type="SMART" id="SM00283">
    <property type="entry name" value="MA"/>
    <property type="match status" value="1"/>
</dbReference>
<gene>
    <name evidence="10" type="ORF">FEM41_00020</name>
</gene>
<keyword evidence="3" id="KW-0145">Chemotaxis</keyword>
<dbReference type="PROSITE" id="PS50111">
    <property type="entry name" value="CHEMOTAXIS_TRANSDUC_2"/>
    <property type="match status" value="1"/>
</dbReference>
<reference evidence="10 11" key="1">
    <citation type="submission" date="2019-05" db="EMBL/GenBank/DDBJ databases">
        <title>Complete genome sequence of Izhakiella calystegiae KSNA2, an endophyte isolated from beach morning glory (Calystegia soldanella).</title>
        <authorList>
            <person name="Jiang L."/>
            <person name="Jeong J.C."/>
            <person name="Kim C.Y."/>
            <person name="Kim D.H."/>
            <person name="Kim S.W."/>
            <person name="Lee j."/>
        </authorList>
    </citation>
    <scope>NUCLEOTIDE SEQUENCE [LARGE SCALE GENOMIC DNA]</scope>
    <source>
        <strain evidence="10 11">KSNA2</strain>
    </source>
</reference>